<feature type="transmembrane region" description="Helical" evidence="1">
    <location>
        <begin position="43"/>
        <end position="66"/>
    </location>
</feature>
<proteinExistence type="predicted"/>
<dbReference type="EMBL" id="CP049863">
    <property type="protein sequence ID" value="QIK62940.1"/>
    <property type="molecule type" value="Genomic_DNA"/>
</dbReference>
<protein>
    <submittedName>
        <fullName evidence="2">Uncharacterized protein</fullName>
    </submittedName>
</protein>
<dbReference type="KEGG" id="lvi:G7068_06820"/>
<organism evidence="2 3">
    <name type="scientific">Leucobacter viscericola</name>
    <dbReference type="NCBI Taxonomy" id="2714935"/>
    <lineage>
        <taxon>Bacteria</taxon>
        <taxon>Bacillati</taxon>
        <taxon>Actinomycetota</taxon>
        <taxon>Actinomycetes</taxon>
        <taxon>Micrococcales</taxon>
        <taxon>Microbacteriaceae</taxon>
        <taxon>Leucobacter</taxon>
    </lineage>
</organism>
<keyword evidence="3" id="KW-1185">Reference proteome</keyword>
<keyword evidence="1" id="KW-0812">Transmembrane</keyword>
<evidence type="ECO:0000313" key="3">
    <source>
        <dbReference type="Proteomes" id="UP000502677"/>
    </source>
</evidence>
<dbReference type="Proteomes" id="UP000502677">
    <property type="component" value="Chromosome"/>
</dbReference>
<name>A0A6G7XEA0_9MICO</name>
<sequence>MMKRNRLIFILFVLVVPVVAALVRILAALVQGSNGSDLNPAAVGTLLGIPAGCLVVFGGLSLIRVAGKARVRALHRNDPDAIGMYVLAQAVSTRVALQKLGASRLPRRLGPISIGVCKEHLTVWVGLGSNILTIPTHRAVEARVELCELVTGALKPCLVIELQTAKDRTVELVSCVLDERFGGFRAISPQRLDELFVTLNRRFQKVDGS</sequence>
<dbReference type="AlphaFoldDB" id="A0A6G7XEA0"/>
<keyword evidence="1" id="KW-0472">Membrane</keyword>
<evidence type="ECO:0000313" key="2">
    <source>
        <dbReference type="EMBL" id="QIK62940.1"/>
    </source>
</evidence>
<reference evidence="2 3" key="1">
    <citation type="submission" date="2020-03" db="EMBL/GenBank/DDBJ databases">
        <title>Leucobacter sp. nov., isolated from beetles.</title>
        <authorList>
            <person name="Hyun D.-W."/>
            <person name="Bae J.-W."/>
        </authorList>
    </citation>
    <scope>NUCLEOTIDE SEQUENCE [LARGE SCALE GENOMIC DNA]</scope>
    <source>
        <strain evidence="2 3">HDW9C</strain>
    </source>
</reference>
<dbReference type="RefSeq" id="WP_166290506.1">
    <property type="nucleotide sequence ID" value="NZ_CP049863.1"/>
</dbReference>
<keyword evidence="1" id="KW-1133">Transmembrane helix</keyword>
<evidence type="ECO:0000256" key="1">
    <source>
        <dbReference type="SAM" id="Phobius"/>
    </source>
</evidence>
<gene>
    <name evidence="2" type="ORF">G7068_06820</name>
</gene>
<accession>A0A6G7XEA0</accession>